<dbReference type="EnsemblMetazoa" id="AALFPA23_016030.R23357">
    <property type="protein sequence ID" value="AALFPA23_016030.P23357"/>
    <property type="gene ID" value="AALFPA23_016030"/>
</dbReference>
<evidence type="ECO:0000256" key="2">
    <source>
        <dbReference type="SAM" id="SignalP"/>
    </source>
</evidence>
<feature type="compositionally biased region" description="Low complexity" evidence="1">
    <location>
        <begin position="51"/>
        <end position="66"/>
    </location>
</feature>
<keyword evidence="4" id="KW-1185">Reference proteome</keyword>
<feature type="chain" id="PRO_5045904824" description="Secreted protein" evidence="2">
    <location>
        <begin position="26"/>
        <end position="216"/>
    </location>
</feature>
<dbReference type="Proteomes" id="UP000069940">
    <property type="component" value="Unassembled WGS sequence"/>
</dbReference>
<protein>
    <recommendedName>
        <fullName evidence="5">Secreted protein</fullName>
    </recommendedName>
</protein>
<dbReference type="RefSeq" id="XP_019540774.3">
    <property type="nucleotide sequence ID" value="XM_019685229.3"/>
</dbReference>
<keyword evidence="2" id="KW-0732">Signal</keyword>
<feature type="signal peptide" evidence="2">
    <location>
        <begin position="1"/>
        <end position="25"/>
    </location>
</feature>
<evidence type="ECO:0008006" key="5">
    <source>
        <dbReference type="Google" id="ProtNLM"/>
    </source>
</evidence>
<name>A0ABM1Z8C7_AEDAL</name>
<accession>A0ABM1Z8C7</accession>
<feature type="region of interest" description="Disordered" evidence="1">
    <location>
        <begin position="51"/>
        <end position="72"/>
    </location>
</feature>
<reference evidence="4" key="1">
    <citation type="journal article" date="2015" name="Proc. Natl. Acad. Sci. U.S.A.">
        <title>Genome sequence of the Asian Tiger mosquito, Aedes albopictus, reveals insights into its biology, genetics, and evolution.</title>
        <authorList>
            <person name="Chen X.G."/>
            <person name="Jiang X."/>
            <person name="Gu J."/>
            <person name="Xu M."/>
            <person name="Wu Y."/>
            <person name="Deng Y."/>
            <person name="Zhang C."/>
            <person name="Bonizzoni M."/>
            <person name="Dermauw W."/>
            <person name="Vontas J."/>
            <person name="Armbruster P."/>
            <person name="Huang X."/>
            <person name="Yang Y."/>
            <person name="Zhang H."/>
            <person name="He W."/>
            <person name="Peng H."/>
            <person name="Liu Y."/>
            <person name="Wu K."/>
            <person name="Chen J."/>
            <person name="Lirakis M."/>
            <person name="Topalis P."/>
            <person name="Van Leeuwen T."/>
            <person name="Hall A.B."/>
            <person name="Jiang X."/>
            <person name="Thorpe C."/>
            <person name="Mueller R.L."/>
            <person name="Sun C."/>
            <person name="Waterhouse R.M."/>
            <person name="Yan G."/>
            <person name="Tu Z.J."/>
            <person name="Fang X."/>
            <person name="James A.A."/>
        </authorList>
    </citation>
    <scope>NUCLEOTIDE SEQUENCE [LARGE SCALE GENOMIC DNA]</scope>
    <source>
        <strain evidence="4">Foshan</strain>
    </source>
</reference>
<sequence>MKFRECNVVLIFFLMVLIWSESALGQTTEPEYEYEYYYDDETTVASVSATPATTTTTTTTTTTRRPTTTKRNGNLISTTRRRMSQKYQYMRPDVVVNIISDMYGLSGMQVNGRQLGFGSQRYLGSSGYRRYSNRYSSRYGRPIDYWYTLRSDPYVSTQQRRQRGMTDYSGDYYSDDNDYYYDLLSSSPRNRADAQRRGSNRAIYNFMLSALNRRRN</sequence>
<evidence type="ECO:0000313" key="3">
    <source>
        <dbReference type="EnsemblMetazoa" id="AALFPA23_016030.P23357"/>
    </source>
</evidence>
<evidence type="ECO:0000313" key="4">
    <source>
        <dbReference type="Proteomes" id="UP000069940"/>
    </source>
</evidence>
<evidence type="ECO:0000256" key="1">
    <source>
        <dbReference type="SAM" id="MobiDB-lite"/>
    </source>
</evidence>
<reference evidence="3" key="2">
    <citation type="submission" date="2025-05" db="UniProtKB">
        <authorList>
            <consortium name="EnsemblMetazoa"/>
        </authorList>
    </citation>
    <scope>IDENTIFICATION</scope>
    <source>
        <strain evidence="3">Foshan</strain>
    </source>
</reference>
<proteinExistence type="predicted"/>
<organism evidence="3 4">
    <name type="scientific">Aedes albopictus</name>
    <name type="common">Asian tiger mosquito</name>
    <name type="synonym">Stegomyia albopicta</name>
    <dbReference type="NCBI Taxonomy" id="7160"/>
    <lineage>
        <taxon>Eukaryota</taxon>
        <taxon>Metazoa</taxon>
        <taxon>Ecdysozoa</taxon>
        <taxon>Arthropoda</taxon>
        <taxon>Hexapoda</taxon>
        <taxon>Insecta</taxon>
        <taxon>Pterygota</taxon>
        <taxon>Neoptera</taxon>
        <taxon>Endopterygota</taxon>
        <taxon>Diptera</taxon>
        <taxon>Nematocera</taxon>
        <taxon>Culicoidea</taxon>
        <taxon>Culicidae</taxon>
        <taxon>Culicinae</taxon>
        <taxon>Aedini</taxon>
        <taxon>Aedes</taxon>
        <taxon>Stegomyia</taxon>
    </lineage>
</organism>
<dbReference type="GeneID" id="109428145"/>